<feature type="domain" description="Gliding motility protein SprA N-terminal" evidence="3">
    <location>
        <begin position="1095"/>
        <end position="1620"/>
    </location>
</feature>
<comment type="caution">
    <text evidence="4">The sequence shown here is derived from an EMBL/GenBank/DDBJ whole genome shotgun (WGS) entry which is preliminary data.</text>
</comment>
<gene>
    <name evidence="4" type="ORF">FHX64_000750</name>
</gene>
<evidence type="ECO:0000313" key="4">
    <source>
        <dbReference type="EMBL" id="MBB3186587.1"/>
    </source>
</evidence>
<evidence type="ECO:0000256" key="2">
    <source>
        <dbReference type="SAM" id="SignalP"/>
    </source>
</evidence>
<dbReference type="Proteomes" id="UP000544222">
    <property type="component" value="Unassembled WGS sequence"/>
</dbReference>
<protein>
    <submittedName>
        <fullName evidence="4">Cell surface protein SprA</fullName>
    </submittedName>
</protein>
<organism evidence="4 5">
    <name type="scientific">Microbacter margulisiae</name>
    <dbReference type="NCBI Taxonomy" id="1350067"/>
    <lineage>
        <taxon>Bacteria</taxon>
        <taxon>Pseudomonadati</taxon>
        <taxon>Bacteroidota</taxon>
        <taxon>Bacteroidia</taxon>
        <taxon>Bacteroidales</taxon>
        <taxon>Porphyromonadaceae</taxon>
        <taxon>Microbacter</taxon>
    </lineage>
</organism>
<reference evidence="4 5" key="1">
    <citation type="submission" date="2020-08" db="EMBL/GenBank/DDBJ databases">
        <title>Genomic Encyclopedia of Type Strains, Phase IV (KMG-IV): sequencing the most valuable type-strain genomes for metagenomic binning, comparative biology and taxonomic classification.</title>
        <authorList>
            <person name="Goeker M."/>
        </authorList>
    </citation>
    <scope>NUCLEOTIDE SEQUENCE [LARGE SCALE GENOMIC DNA]</scope>
    <source>
        <strain evidence="4 5">DSM 27471</strain>
    </source>
</reference>
<sequence>MKKLLLLTAFVSILAAVAIPPATIQNNLPVSSINSKTISSQKSQDTTLHFPVNNLDHKDSSDLLKKYPVDLKTPQNIQSTIVYNPGDEQYYFFTKVGNMNIVSPVIMDSAQYMRYSMEKSMQSYWRQLNDSTRQTEDQKFAKTDLRFSLGPADKLFGKGGVQLHMQGSAEVGFGVKTNSVDNPVYTASQRNPPPVFDFNEKMQANVNGKVGDKLNFNLNYNTESTFSYDQKMVKLNYQGDKDDFIRKIEAGNVSMPLNSALISGSSALFGVKAEMQFGKLNVVAIASQQQSQTQTVNTQGGVQTTKFQLRADQYDANRHFFLSAYFRNHFEQWMSQLPYITSGIKITRIEVWVTNKQGNFSQARNILAFTDLGESTNLSNTHWTLNSALPNPDNATNSLYKEVSSLNGVRNIQSSISILNTQFGSYGITGSHDYEEVESARRLDPSEYTLNSSLGYISLRARLNSDDVLAVAYEYTQNGKTYQVGEFSTDQVSAPQALIVKLIKNTNLTPSTPLWKLMMKNVYYVGSQQIQSDQFKLNVLYQNDSTGTAVNYINVGNIQHTPLLQVMNLDKLNTKNEPHPDGIFDYIEGYTVVSNGGYIIFPENEPFGSFLTSKIGNPAIAQQYVFQQLYDSTLTSAQEYSKNNKFILSGQYKGTSGSQIQLNATNIPRGSVVVTAGGQTLIENQDYVVDYTMGTVTILNQSLLDSGTNISVKLENQSAFSLQRKTLLGTHLEYAFSKNFTLGGTIMHLSEMPLTTNVNYGSDPISNTIWGLNTSYHTESQWLTNLADKIPLLNLTKPSTINFNAEYAQLIPGHSSSISKQGVVYIDDFEATQTDIDLSYPYSWSLASTPFDNSSTTLFPEAALSNNVDYGKNRALFNWFTIDQSVFNTNSYLTPAYIRNNKNLQSNNLTRPVLEQEIFPNKQNLYGTTSYLPVLNISFYPTERGPFNVDAYPTSYSKGIDADGGLRDPQSRWGGIMRALPVTNFETANIEYIDFWLMDPFVNDSLNQNSGGDLYFNLGDVSEDVLKAGYKFFENGLPANGDTTGTITTVWGRVPTIQSTVLAFDNSQDALKYQDVGLDGLSKADEYNFPTYKSYLTQLKSILSPATIQRWENDPFSPFNDPGGDLYTSYRSSYYDNVQASILDRYKRFNGTEGNSTNDPNTSVSTAATSLPDTYDINHDNTLNQSENYYQYKVSLRRPDLKVGSDFVVDKIISNVILKNGKHSNVTWYHFQIPIQDYQKRIGNISDFSSIRFMRMFLTDFQDSTFLRFGTFNLVRGDWRNYTLPLYNIQQTPTSNGQLTVSAVNIEDDGNRVPVNYVLPPGVTRQVDPSQPQVVQENEQSLALTVNNLAPGDARAVYKNTSYDMRKYKRLQMFTHAEALPDNATNLQDYELTAFIRIGSDMTNNYYEYDIPLKITPPGHYQQSNTSDVETVWPNENDFDIDLSVLTNLKLQRNRELGKNGSASYTQPYSYYDPNSPKDKVTVLGNPSLSDVETVMIGIRNNGRTIQSGNIWVDEFRLTDFNESGGWAGLANLNIGLADLGTFNFAGKVVTAGFGGIEQSLMDRSLNNDYQYNASAMLQLGKFFPAKAHVSIPLYLSMSQELTQPKYNPLDQDILLTDALKNATSVAQQDSIKALSQTWHTTKSLNITNAKIDIRSKEPKLYDPANFSISYLYNETSDKDPTTLYSFTKNYQAAFNYTFSTASKPWEPFKKNKKLKSKFLKWLSDFNLNFTPSLIAYNTDISRTYSQSQARDFDIINSGETQSKYDLLSFSDLFLWNKHFDFRYNPTKGLSLSFTSTTNSTIDEPYVPVDKNLFPDEYKQWKDSIKKSLENLGRPIAYQQIFNASYQLPFDKFPYLDFINGQLQYNANYNWQTGVTTTSNLNVGNVISSTAQTQGNAQFNFEMLYNKIPYLRSVNQRFSSNIRKIPFKSRTFKQKIMLKDNQPVHLIHRLNSEKFIISAVDSVGHPIPISYKKLDPNSIEINPVIKTKTATITIKTLDPNDLSIAQQIASYASRILMMVRQGSVTYNYSQNAMIPGFTGTSKWFGQSNEMGSTAPGLGFAFGFFDKSFVQKAYKKGWLISNDTVVNPATYSTTKDFNARLNLEPLRGLRIDLGQQWSSAGETETQYMYRGMPTTFSGTLQMSYIAIKTAFQSSGNFSNGYASKAYEQFKRNRVLVANMLAARYAGQAYPTTGFMAGSALAGQTYNSNYGGINLASPDVMIPAFLAAYGGHSVSQNKLGLFPSLLQSLPNWRISYDGLSNLPFIAKYLRSLTLNHAYTCQYTIGAYSSYSNWVANANGYGFVEDVESGNPVPSSPYDITSVMLTENFSPLIGIDATLKNSMTAHLEYSTQRNLSLNMTSDQIMESATKAWVVGLGYILKNFNVILNIKNKQSKVSNDLNVRCDLAISNTKSLLRSIDTDTTQPVDGGLLTTIKLSADYVLSSSLNVRAFYDRTMSNPLISNSYSMANSDFGVTFRFMLSR</sequence>
<keyword evidence="2" id="KW-0732">Signal</keyword>
<feature type="region of interest" description="Disordered" evidence="1">
    <location>
        <begin position="1151"/>
        <end position="1171"/>
    </location>
</feature>
<evidence type="ECO:0000259" key="3">
    <source>
        <dbReference type="Pfam" id="PF14349"/>
    </source>
</evidence>
<dbReference type="Pfam" id="PF14349">
    <property type="entry name" value="SprA_N"/>
    <property type="match status" value="2"/>
</dbReference>
<evidence type="ECO:0000313" key="5">
    <source>
        <dbReference type="Proteomes" id="UP000544222"/>
    </source>
</evidence>
<dbReference type="InterPro" id="IPR026377">
    <property type="entry name" value="Cell_surface_SprA"/>
</dbReference>
<proteinExistence type="predicted"/>
<dbReference type="InterPro" id="IPR025684">
    <property type="entry name" value="SprA_N_dom"/>
</dbReference>
<feature type="compositionally biased region" description="Polar residues" evidence="1">
    <location>
        <begin position="1152"/>
        <end position="1171"/>
    </location>
</feature>
<dbReference type="EMBL" id="JACHYB010000001">
    <property type="protein sequence ID" value="MBB3186587.1"/>
    <property type="molecule type" value="Genomic_DNA"/>
</dbReference>
<keyword evidence="5" id="KW-1185">Reference proteome</keyword>
<dbReference type="RefSeq" id="WP_183412459.1">
    <property type="nucleotide sequence ID" value="NZ_JACHYB010000001.1"/>
</dbReference>
<evidence type="ECO:0000256" key="1">
    <source>
        <dbReference type="SAM" id="MobiDB-lite"/>
    </source>
</evidence>
<name>A0A7W5H1P6_9PORP</name>
<feature type="domain" description="Gliding motility protein SprA N-terminal" evidence="3">
    <location>
        <begin position="72"/>
        <end position="456"/>
    </location>
</feature>
<feature type="signal peptide" evidence="2">
    <location>
        <begin position="1"/>
        <end position="18"/>
    </location>
</feature>
<accession>A0A7W5H1P6</accession>
<dbReference type="NCBIfam" id="TIGR04189">
    <property type="entry name" value="surface_SprA"/>
    <property type="match status" value="1"/>
</dbReference>
<feature type="chain" id="PRO_5031348710" evidence="2">
    <location>
        <begin position="19"/>
        <end position="2479"/>
    </location>
</feature>